<dbReference type="InterPro" id="IPR007621">
    <property type="entry name" value="TPM_dom"/>
</dbReference>
<evidence type="ECO:0000313" key="4">
    <source>
        <dbReference type="Proteomes" id="UP000658720"/>
    </source>
</evidence>
<evidence type="ECO:0000256" key="1">
    <source>
        <dbReference type="SAM" id="Phobius"/>
    </source>
</evidence>
<dbReference type="Proteomes" id="UP000658720">
    <property type="component" value="Unassembled WGS sequence"/>
</dbReference>
<proteinExistence type="predicted"/>
<dbReference type="PANTHER" id="PTHR30373">
    <property type="entry name" value="UPF0603 PROTEIN YGCG"/>
    <property type="match status" value="1"/>
</dbReference>
<evidence type="ECO:0000313" key="3">
    <source>
        <dbReference type="EMBL" id="MBE9254512.1"/>
    </source>
</evidence>
<comment type="caution">
    <text evidence="3">The sequence shown here is derived from an EMBL/GenBank/DDBJ whole genome shotgun (WGS) entry which is preliminary data.</text>
</comment>
<dbReference type="PANTHER" id="PTHR30373:SF2">
    <property type="entry name" value="UPF0603 PROTEIN YGCG"/>
    <property type="match status" value="1"/>
</dbReference>
<reference evidence="3 4" key="1">
    <citation type="submission" date="2020-10" db="EMBL/GenBank/DDBJ databases">
        <authorList>
            <person name="Castelo-Branco R."/>
            <person name="Eusebio N."/>
            <person name="Adriana R."/>
            <person name="Vieira A."/>
            <person name="Brugerolle De Fraissinette N."/>
            <person name="Rezende De Castro R."/>
            <person name="Schneider M.P."/>
            <person name="Vasconcelos V."/>
            <person name="Leao P.N."/>
        </authorList>
    </citation>
    <scope>NUCLEOTIDE SEQUENCE [LARGE SCALE GENOMIC DNA]</scope>
    <source>
        <strain evidence="3 4">LEGE 00031</strain>
    </source>
</reference>
<feature type="transmembrane region" description="Helical" evidence="1">
    <location>
        <begin position="221"/>
        <end position="243"/>
    </location>
</feature>
<dbReference type="NCBIfam" id="NF047379">
    <property type="entry name" value="photo_II_Psb32"/>
    <property type="match status" value="1"/>
</dbReference>
<protein>
    <submittedName>
        <fullName evidence="3">TPM domain-containing protein</fullName>
    </submittedName>
</protein>
<keyword evidence="1" id="KW-0472">Membrane</keyword>
<name>A0ABR9VT39_9SYNC</name>
<accession>A0ABR9VT39</accession>
<dbReference type="Gene3D" id="3.10.310.50">
    <property type="match status" value="1"/>
</dbReference>
<keyword evidence="1" id="KW-0812">Transmembrane</keyword>
<feature type="domain" description="TPM" evidence="2">
    <location>
        <begin position="64"/>
        <end position="188"/>
    </location>
</feature>
<sequence>MEFHRQLPMTVAPHHPFNLSIVCKRLLSFLFLTLVLLGLSPAPALATGVYDLPILDPGSKTFLVDQAEAISLANENRINGDLKKLAQSSGQEARFVVIRRLDFDATIDGFVNDLFERWYPDKASQSNQTLLVLDTLTNSTALRRGEEAEALLTDEMVDSLLRETLAVPLKDGAKYNQALIEANKRLGAILAGQPDPGPPALEEISLEGTFTTAEETDDTSATIWVVVLLALATLIPMVTYFWYVGLPGR</sequence>
<gene>
    <name evidence="3" type="ORF">IQ217_11795</name>
</gene>
<keyword evidence="1" id="KW-1133">Transmembrane helix</keyword>
<evidence type="ECO:0000259" key="2">
    <source>
        <dbReference type="Pfam" id="PF04536"/>
    </source>
</evidence>
<keyword evidence="4" id="KW-1185">Reference proteome</keyword>
<organism evidence="3 4">
    <name type="scientific">Synechocystis salina LEGE 00031</name>
    <dbReference type="NCBI Taxonomy" id="1828736"/>
    <lineage>
        <taxon>Bacteria</taxon>
        <taxon>Bacillati</taxon>
        <taxon>Cyanobacteriota</taxon>
        <taxon>Cyanophyceae</taxon>
        <taxon>Synechococcales</taxon>
        <taxon>Merismopediaceae</taxon>
        <taxon>Synechocystis</taxon>
    </lineage>
</organism>
<dbReference type="Pfam" id="PF04536">
    <property type="entry name" value="TPM_phosphatase"/>
    <property type="match status" value="1"/>
</dbReference>
<dbReference type="EMBL" id="JADEVV010000032">
    <property type="protein sequence ID" value="MBE9254512.1"/>
    <property type="molecule type" value="Genomic_DNA"/>
</dbReference>